<sequence>MLDRFSPRLTSMDHTQRFAFVMDYAKLMKRHEDMTTKALVNNNMSTLDVDTRKIEDVTDDGLLTMMWNLYFFIRTMIRDLILPMSTRQHLIRIIVSGEDADIKLKSVRNAIQDIPKEQALNYKAIIGHSFRILHACNSETLASPLALIIGSLLFHEKVVPPKPKSFLDAIRKGTFKAISVDSLSDSQSLDNIAATPGARRDSLGRLSQEAGKTDSQPYLKTLNPEDADEGSIFSATVGTDEVVEMMAEDEVATLRAQMAKVLGSILRGEPAVLPEPARVMQYLADNFEALY</sequence>
<comment type="caution">
    <text evidence="1">The sequence shown here is derived from an EMBL/GenBank/DDBJ whole genome shotgun (WGS) entry which is preliminary data.</text>
</comment>
<keyword evidence="2" id="KW-1185">Reference proteome</keyword>
<dbReference type="EMBL" id="MCFL01000002">
    <property type="protein sequence ID" value="ORZ41059.1"/>
    <property type="molecule type" value="Genomic_DNA"/>
</dbReference>
<dbReference type="AlphaFoldDB" id="A0A1Y2I2V3"/>
<dbReference type="Proteomes" id="UP000193411">
    <property type="component" value="Unassembled WGS sequence"/>
</dbReference>
<evidence type="ECO:0000313" key="2">
    <source>
        <dbReference type="Proteomes" id="UP000193411"/>
    </source>
</evidence>
<name>A0A1Y2I2V3_9FUNG</name>
<gene>
    <name evidence="1" type="ORF">BCR44DRAFT_138271</name>
</gene>
<protein>
    <submittedName>
        <fullName evidence="1">Uncharacterized protein</fullName>
    </submittedName>
</protein>
<evidence type="ECO:0000313" key="1">
    <source>
        <dbReference type="EMBL" id="ORZ41059.1"/>
    </source>
</evidence>
<proteinExistence type="predicted"/>
<accession>A0A1Y2I2V3</accession>
<organism evidence="1 2">
    <name type="scientific">Catenaria anguillulae PL171</name>
    <dbReference type="NCBI Taxonomy" id="765915"/>
    <lineage>
        <taxon>Eukaryota</taxon>
        <taxon>Fungi</taxon>
        <taxon>Fungi incertae sedis</taxon>
        <taxon>Blastocladiomycota</taxon>
        <taxon>Blastocladiomycetes</taxon>
        <taxon>Blastocladiales</taxon>
        <taxon>Catenariaceae</taxon>
        <taxon>Catenaria</taxon>
    </lineage>
</organism>
<reference evidence="1 2" key="1">
    <citation type="submission" date="2016-07" db="EMBL/GenBank/DDBJ databases">
        <title>Pervasive Adenine N6-methylation of Active Genes in Fungi.</title>
        <authorList>
            <consortium name="DOE Joint Genome Institute"/>
            <person name="Mondo S.J."/>
            <person name="Dannebaum R.O."/>
            <person name="Kuo R.C."/>
            <person name="Labutti K."/>
            <person name="Haridas S."/>
            <person name="Kuo A."/>
            <person name="Salamov A."/>
            <person name="Ahrendt S.R."/>
            <person name="Lipzen A."/>
            <person name="Sullivan W."/>
            <person name="Andreopoulos W.B."/>
            <person name="Clum A."/>
            <person name="Lindquist E."/>
            <person name="Daum C."/>
            <person name="Ramamoorthy G.K."/>
            <person name="Gryganskyi A."/>
            <person name="Culley D."/>
            <person name="Magnuson J.K."/>
            <person name="James T.Y."/>
            <person name="O'Malley M.A."/>
            <person name="Stajich J.E."/>
            <person name="Spatafora J.W."/>
            <person name="Visel A."/>
            <person name="Grigoriev I.V."/>
        </authorList>
    </citation>
    <scope>NUCLEOTIDE SEQUENCE [LARGE SCALE GENOMIC DNA]</scope>
    <source>
        <strain evidence="1 2">PL171</strain>
    </source>
</reference>
<dbReference type="OrthoDB" id="5592960at2759"/>